<keyword evidence="3 6" id="KW-0347">Helicase</keyword>
<dbReference type="InterPro" id="IPR014001">
    <property type="entry name" value="Helicase_ATP-bd"/>
</dbReference>
<name>A0ABX8V699_9FLAO</name>
<dbReference type="Gene3D" id="3.40.50.300">
    <property type="entry name" value="P-loop containing nucleotide triphosphate hydrolases"/>
    <property type="match status" value="1"/>
</dbReference>
<keyword evidence="4" id="KW-0067">ATP-binding</keyword>
<dbReference type="SMART" id="SM00487">
    <property type="entry name" value="DEXDc"/>
    <property type="match status" value="1"/>
</dbReference>
<keyword evidence="1" id="KW-0547">Nucleotide-binding</keyword>
<evidence type="ECO:0000313" key="7">
    <source>
        <dbReference type="Proteomes" id="UP000825381"/>
    </source>
</evidence>
<organism evidence="6 7">
    <name type="scientific">Flavobacterium litorale</name>
    <dbReference type="NCBI Taxonomy" id="2856519"/>
    <lineage>
        <taxon>Bacteria</taxon>
        <taxon>Pseudomonadati</taxon>
        <taxon>Bacteroidota</taxon>
        <taxon>Flavobacteriia</taxon>
        <taxon>Flavobacteriales</taxon>
        <taxon>Flavobacteriaceae</taxon>
        <taxon>Flavobacterium</taxon>
    </lineage>
</organism>
<proteinExistence type="predicted"/>
<reference evidence="6 7" key="1">
    <citation type="submission" date="2021-07" db="EMBL/GenBank/DDBJ databases">
        <title>Flavobacterium WSW3-B6 sp.nov, isolated from seaweed.</title>
        <authorList>
            <person name="Muhammad N."/>
            <person name="Ho H."/>
            <person name="Lee Y.-J."/>
            <person name="Nguyen T."/>
            <person name="Ho J."/>
            <person name="Kim S.-G."/>
        </authorList>
    </citation>
    <scope>NUCLEOTIDE SEQUENCE [LARGE SCALE GENOMIC DNA]</scope>
    <source>
        <strain evidence="6 7">WSW3-B6</strain>
    </source>
</reference>
<accession>A0ABX8V699</accession>
<dbReference type="Pfam" id="PF00270">
    <property type="entry name" value="DEAD"/>
    <property type="match status" value="1"/>
</dbReference>
<dbReference type="InterPro" id="IPR011545">
    <property type="entry name" value="DEAD/DEAH_box_helicase_dom"/>
</dbReference>
<dbReference type="PROSITE" id="PS51192">
    <property type="entry name" value="HELICASE_ATP_BIND_1"/>
    <property type="match status" value="1"/>
</dbReference>
<evidence type="ECO:0000256" key="1">
    <source>
        <dbReference type="ARBA" id="ARBA00022741"/>
    </source>
</evidence>
<dbReference type="EMBL" id="CP080429">
    <property type="protein sequence ID" value="QYJ68374.1"/>
    <property type="molecule type" value="Genomic_DNA"/>
</dbReference>
<evidence type="ECO:0000256" key="2">
    <source>
        <dbReference type="ARBA" id="ARBA00022801"/>
    </source>
</evidence>
<evidence type="ECO:0000259" key="5">
    <source>
        <dbReference type="PROSITE" id="PS51192"/>
    </source>
</evidence>
<protein>
    <submittedName>
        <fullName evidence="6">DEAD/DEAH box helicase</fullName>
    </submittedName>
</protein>
<evidence type="ECO:0000256" key="3">
    <source>
        <dbReference type="ARBA" id="ARBA00022806"/>
    </source>
</evidence>
<evidence type="ECO:0000256" key="4">
    <source>
        <dbReference type="ARBA" id="ARBA00022840"/>
    </source>
</evidence>
<keyword evidence="2" id="KW-0378">Hydrolase</keyword>
<evidence type="ECO:0000313" key="6">
    <source>
        <dbReference type="EMBL" id="QYJ68374.1"/>
    </source>
</evidence>
<dbReference type="Proteomes" id="UP000825381">
    <property type="component" value="Chromosome"/>
</dbReference>
<dbReference type="GO" id="GO:0004386">
    <property type="term" value="F:helicase activity"/>
    <property type="evidence" value="ECO:0007669"/>
    <property type="project" value="UniProtKB-KW"/>
</dbReference>
<dbReference type="RefSeq" id="WP_220640715.1">
    <property type="nucleotide sequence ID" value="NZ_CP080429.1"/>
</dbReference>
<dbReference type="InterPro" id="IPR027417">
    <property type="entry name" value="P-loop_NTPase"/>
</dbReference>
<dbReference type="SUPFAM" id="SSF52540">
    <property type="entry name" value="P-loop containing nucleoside triphosphate hydrolases"/>
    <property type="match status" value="1"/>
</dbReference>
<feature type="domain" description="Helicase ATP-binding" evidence="5">
    <location>
        <begin position="30"/>
        <end position="200"/>
    </location>
</feature>
<gene>
    <name evidence="6" type="ORF">K1I41_00360</name>
</gene>
<dbReference type="PANTHER" id="PTHR47960">
    <property type="entry name" value="DEAD-BOX ATP-DEPENDENT RNA HELICASE 50"/>
    <property type="match status" value="1"/>
</dbReference>
<keyword evidence="7" id="KW-1185">Reference proteome</keyword>
<sequence length="209" mass="23330">MFLKKINPNLSEALERAGITVPTELQKRTFGTIKSGADCVIAAPSNSGKTTAIAIGVIQKLEAAFEQSPRALIIVADKPKVLEMEELFNKYAKHTDLRVYGVYEQGDMDYDKNQISAGIDVLIGTAGRLNQMFSVAGFDINRLKMFIVDDAAPLFKIRHDAKIARMSDGITKTQRIFFTDEITDRVESVADRIMIEPTFFEFDENDGKE</sequence>